<protein>
    <submittedName>
        <fullName evidence="2">Uncharacterized protein</fullName>
    </submittedName>
</protein>
<dbReference type="OrthoDB" id="2507163at2759"/>
<feature type="compositionally biased region" description="Acidic residues" evidence="1">
    <location>
        <begin position="179"/>
        <end position="202"/>
    </location>
</feature>
<evidence type="ECO:0000313" key="2">
    <source>
        <dbReference type="EMBL" id="KAG0142693.1"/>
    </source>
</evidence>
<keyword evidence="3" id="KW-1185">Reference proteome</keyword>
<name>A0A9P6NB51_9BASI</name>
<dbReference type="Proteomes" id="UP000886653">
    <property type="component" value="Unassembled WGS sequence"/>
</dbReference>
<dbReference type="EMBL" id="MU167341">
    <property type="protein sequence ID" value="KAG0142693.1"/>
    <property type="molecule type" value="Genomic_DNA"/>
</dbReference>
<dbReference type="AlphaFoldDB" id="A0A9P6NB51"/>
<comment type="caution">
    <text evidence="2">The sequence shown here is derived from an EMBL/GenBank/DDBJ whole genome shotgun (WGS) entry which is preliminary data.</text>
</comment>
<proteinExistence type="predicted"/>
<reference evidence="2" key="1">
    <citation type="submission" date="2013-11" db="EMBL/GenBank/DDBJ databases">
        <title>Genome sequence of the fusiform rust pathogen reveals effectors for host alternation and coevolution with pine.</title>
        <authorList>
            <consortium name="DOE Joint Genome Institute"/>
            <person name="Smith K."/>
            <person name="Pendleton A."/>
            <person name="Kubisiak T."/>
            <person name="Anderson C."/>
            <person name="Salamov A."/>
            <person name="Aerts A."/>
            <person name="Riley R."/>
            <person name="Clum A."/>
            <person name="Lindquist E."/>
            <person name="Ence D."/>
            <person name="Campbell M."/>
            <person name="Kronenberg Z."/>
            <person name="Feau N."/>
            <person name="Dhillon B."/>
            <person name="Hamelin R."/>
            <person name="Burleigh J."/>
            <person name="Smith J."/>
            <person name="Yandell M."/>
            <person name="Nelson C."/>
            <person name="Grigoriev I."/>
            <person name="Davis J."/>
        </authorList>
    </citation>
    <scope>NUCLEOTIDE SEQUENCE</scope>
    <source>
        <strain evidence="2">G11</strain>
    </source>
</reference>
<gene>
    <name evidence="2" type="ORF">CROQUDRAFT_222051</name>
</gene>
<organism evidence="2 3">
    <name type="scientific">Cronartium quercuum f. sp. fusiforme G11</name>
    <dbReference type="NCBI Taxonomy" id="708437"/>
    <lineage>
        <taxon>Eukaryota</taxon>
        <taxon>Fungi</taxon>
        <taxon>Dikarya</taxon>
        <taxon>Basidiomycota</taxon>
        <taxon>Pucciniomycotina</taxon>
        <taxon>Pucciniomycetes</taxon>
        <taxon>Pucciniales</taxon>
        <taxon>Coleosporiaceae</taxon>
        <taxon>Cronartium</taxon>
    </lineage>
</organism>
<feature type="region of interest" description="Disordered" evidence="1">
    <location>
        <begin position="179"/>
        <end position="233"/>
    </location>
</feature>
<accession>A0A9P6NB51</accession>
<evidence type="ECO:0000256" key="1">
    <source>
        <dbReference type="SAM" id="MobiDB-lite"/>
    </source>
</evidence>
<sequence>MFTLPIQLVLFINARHYRTFNLQQHSSFTISHLKKSLGEDFEAPAHQIHFTLVSGLFILDNDCLFDLRASDGNHASLDITLPECYSSSALAGKVISFKFRENPQPNDLEGVTSDGLQKVKLEQQIGQPEYHGAPASPTSPESPNLTLRLTREQKIALRAQYEDPFSISSRSCIEEEFEQEDYADDGSDGDIDDDLYSDDGGEETLGSDCDAQNVAPARTTAEPTEKSATCPADSSQLRYEQLVALASITSFQHPKREIPIRSWLLKSNFQRKLHKEIQHLRLANTAPANMSEIHAPAALPAETPVVVEHIEHPTNQPTLSSEKVQEEVGLSADSLAKPRPSLRQLVIPELSSALSVGVINHENSPKSALPLISVTVENGKKRPSTGLRLTNLLLALQRTRAYTKPERRQNKVIVIQRRSGVHTYTATRSTVSPRTAYVS</sequence>
<evidence type="ECO:0000313" key="3">
    <source>
        <dbReference type="Proteomes" id="UP000886653"/>
    </source>
</evidence>